<protein>
    <recommendedName>
        <fullName evidence="9">Anaphase-promoting complex subunit 4 WD40 domain-containing protein</fullName>
    </recommendedName>
</protein>
<evidence type="ECO:0000313" key="6">
    <source>
        <dbReference type="EMBL" id="TPX39296.1"/>
    </source>
</evidence>
<accession>A0A507CA96</accession>
<dbReference type="OrthoDB" id="2161379at2759"/>
<dbReference type="Pfam" id="PF00400">
    <property type="entry name" value="WD40"/>
    <property type="match status" value="3"/>
</dbReference>
<dbReference type="VEuPathDB" id="FungiDB:SeMB42_g06713"/>
<dbReference type="Proteomes" id="UP000320475">
    <property type="component" value="Unassembled WGS sequence"/>
</dbReference>
<feature type="compositionally biased region" description="Low complexity" evidence="4">
    <location>
        <begin position="1"/>
        <end position="23"/>
    </location>
</feature>
<evidence type="ECO:0000313" key="7">
    <source>
        <dbReference type="Proteomes" id="UP000317494"/>
    </source>
</evidence>
<dbReference type="PROSITE" id="PS50294">
    <property type="entry name" value="WD_REPEATS_REGION"/>
    <property type="match status" value="2"/>
</dbReference>
<dbReference type="EMBL" id="QEAM01000502">
    <property type="protein sequence ID" value="TPX39296.1"/>
    <property type="molecule type" value="Genomic_DNA"/>
</dbReference>
<dbReference type="SMART" id="SM00320">
    <property type="entry name" value="WD40"/>
    <property type="match status" value="3"/>
</dbReference>
<gene>
    <name evidence="6" type="ORF">SeLEV6574_g07317</name>
    <name evidence="5" type="ORF">SeMB42_g06713</name>
</gene>
<keyword evidence="7" id="KW-1185">Reference proteome</keyword>
<dbReference type="InterPro" id="IPR001680">
    <property type="entry name" value="WD40_rpt"/>
</dbReference>
<proteinExistence type="predicted"/>
<evidence type="ECO:0000256" key="1">
    <source>
        <dbReference type="ARBA" id="ARBA00022574"/>
    </source>
</evidence>
<dbReference type="InterPro" id="IPR036322">
    <property type="entry name" value="WD40_repeat_dom_sf"/>
</dbReference>
<keyword evidence="2" id="KW-0677">Repeat</keyword>
<keyword evidence="1 3" id="KW-0853">WD repeat</keyword>
<dbReference type="AlphaFoldDB" id="A0A507CA96"/>
<dbReference type="PROSITE" id="PS00678">
    <property type="entry name" value="WD_REPEATS_1"/>
    <property type="match status" value="2"/>
</dbReference>
<evidence type="ECO:0000256" key="4">
    <source>
        <dbReference type="SAM" id="MobiDB-lite"/>
    </source>
</evidence>
<evidence type="ECO:0000256" key="2">
    <source>
        <dbReference type="ARBA" id="ARBA00022737"/>
    </source>
</evidence>
<reference evidence="7 8" key="1">
    <citation type="journal article" date="2019" name="Sci. Rep.">
        <title>Comparative genomics of chytrid fungi reveal insights into the obligate biotrophic and pathogenic lifestyle of Synchytrium endobioticum.</title>
        <authorList>
            <person name="van de Vossenberg B.T.L.H."/>
            <person name="Warris S."/>
            <person name="Nguyen H.D.T."/>
            <person name="van Gent-Pelzer M.P.E."/>
            <person name="Joly D.L."/>
            <person name="van de Geest H.C."/>
            <person name="Bonants P.J.M."/>
            <person name="Smith D.S."/>
            <person name="Levesque C.A."/>
            <person name="van der Lee T.A.J."/>
        </authorList>
    </citation>
    <scope>NUCLEOTIDE SEQUENCE [LARGE SCALE GENOMIC DNA]</scope>
    <source>
        <strain evidence="6 8">LEV6574</strain>
        <strain evidence="5 7">MB42</strain>
    </source>
</reference>
<dbReference type="SUPFAM" id="SSF50978">
    <property type="entry name" value="WD40 repeat-like"/>
    <property type="match status" value="1"/>
</dbReference>
<evidence type="ECO:0000256" key="3">
    <source>
        <dbReference type="PROSITE-ProRule" id="PRU00221"/>
    </source>
</evidence>
<dbReference type="STRING" id="286115.A0A507CA96"/>
<organism evidence="5 7">
    <name type="scientific">Synchytrium endobioticum</name>
    <dbReference type="NCBI Taxonomy" id="286115"/>
    <lineage>
        <taxon>Eukaryota</taxon>
        <taxon>Fungi</taxon>
        <taxon>Fungi incertae sedis</taxon>
        <taxon>Chytridiomycota</taxon>
        <taxon>Chytridiomycota incertae sedis</taxon>
        <taxon>Chytridiomycetes</taxon>
        <taxon>Synchytriales</taxon>
        <taxon>Synchytriaceae</taxon>
        <taxon>Synchytrium</taxon>
    </lineage>
</organism>
<dbReference type="PRINTS" id="PR00320">
    <property type="entry name" value="GPROTEINBRPT"/>
</dbReference>
<dbReference type="EMBL" id="QEAN01000397">
    <property type="protein sequence ID" value="TPX38490.1"/>
    <property type="molecule type" value="Genomic_DNA"/>
</dbReference>
<feature type="repeat" description="WD" evidence="3">
    <location>
        <begin position="169"/>
        <end position="211"/>
    </location>
</feature>
<feature type="region of interest" description="Disordered" evidence="4">
    <location>
        <begin position="1"/>
        <end position="33"/>
    </location>
</feature>
<feature type="repeat" description="WD" evidence="3">
    <location>
        <begin position="274"/>
        <end position="305"/>
    </location>
</feature>
<dbReference type="Proteomes" id="UP000317494">
    <property type="component" value="Unassembled WGS sequence"/>
</dbReference>
<dbReference type="PANTHER" id="PTHR45296:SF1">
    <property type="entry name" value="TRANSDUCIN_WD40 REPEAT-LIKE SUPERFAMILY PROTEIN"/>
    <property type="match status" value="1"/>
</dbReference>
<dbReference type="PROSITE" id="PS50082">
    <property type="entry name" value="WD_REPEATS_2"/>
    <property type="match status" value="3"/>
</dbReference>
<comment type="caution">
    <text evidence="5">The sequence shown here is derived from an EMBL/GenBank/DDBJ whole genome shotgun (WGS) entry which is preliminary data.</text>
</comment>
<dbReference type="PANTHER" id="PTHR45296">
    <property type="entry name" value="TRANSDUCIN/WD40 REPEAT-LIKE SUPERFAMILY PROTEIN"/>
    <property type="match status" value="1"/>
</dbReference>
<dbReference type="InterPro" id="IPR019775">
    <property type="entry name" value="WD40_repeat_CS"/>
</dbReference>
<dbReference type="InterPro" id="IPR015943">
    <property type="entry name" value="WD40/YVTN_repeat-like_dom_sf"/>
</dbReference>
<evidence type="ECO:0008006" key="9">
    <source>
        <dbReference type="Google" id="ProtNLM"/>
    </source>
</evidence>
<dbReference type="InterPro" id="IPR020472">
    <property type="entry name" value="WD40_PAC1"/>
</dbReference>
<feature type="repeat" description="WD" evidence="3">
    <location>
        <begin position="32"/>
        <end position="75"/>
    </location>
</feature>
<evidence type="ECO:0000313" key="5">
    <source>
        <dbReference type="EMBL" id="TPX38490.1"/>
    </source>
</evidence>
<dbReference type="Gene3D" id="2.130.10.10">
    <property type="entry name" value="YVTN repeat-like/Quinoprotein amine dehydrogenase"/>
    <property type="match status" value="2"/>
</dbReference>
<sequence length="362" mass="38966">MRSSTADAHAAAGAGADTGTALQPPQPQPQRFRGHHAPITCVATPSPNTPSQLASASEDATVRIWDMETRRGLRGIRCFDGIEVTSVVYASPDVVYASSTQAVYCIDLRSHSSPFITSPSYAFGAIGHISPDINHICVNEKSRYLAIADDSCIPTILDLRTRKSVTRFRASHDNYCTSISFRPNKPWHVCSGGLDCTLITWDFSNGTVLDVIDMNSSNNPTQSVNPPYVNAIAFASGASNCALALGDGTICVLPSLTANKKKKTESNTLSMTRVDAHAWAVTALHYVSPSILVSASIDKTVRIWDSLCTVKTHTIQTNIKINTVTSHVIRSDDRTKALLFIGGAATAATSKQCDIVMHQIFI</sequence>
<name>A0A507CA96_9FUNG</name>
<evidence type="ECO:0000313" key="8">
    <source>
        <dbReference type="Proteomes" id="UP000320475"/>
    </source>
</evidence>